<feature type="transmembrane region" description="Helical" evidence="6">
    <location>
        <begin position="288"/>
        <end position="309"/>
    </location>
</feature>
<evidence type="ECO:0000256" key="6">
    <source>
        <dbReference type="SAM" id="Phobius"/>
    </source>
</evidence>
<dbReference type="AlphaFoldDB" id="A0A0A0BZT7"/>
<proteinExistence type="predicted"/>
<feature type="transmembrane region" description="Helical" evidence="6">
    <location>
        <begin position="142"/>
        <end position="164"/>
    </location>
</feature>
<feature type="transmembrane region" description="Helical" evidence="6">
    <location>
        <begin position="184"/>
        <end position="204"/>
    </location>
</feature>
<reference evidence="7 8" key="1">
    <citation type="submission" date="2013-08" db="EMBL/GenBank/DDBJ databases">
        <title>Genome sequencing of Cellulomonas carbonis T26.</title>
        <authorList>
            <person name="Chen F."/>
            <person name="Li Y."/>
            <person name="Wang G."/>
        </authorList>
    </citation>
    <scope>NUCLEOTIDE SEQUENCE [LARGE SCALE GENOMIC DNA]</scope>
    <source>
        <strain evidence="7 8">T26</strain>
    </source>
</reference>
<comment type="caution">
    <text evidence="7">The sequence shown here is derived from an EMBL/GenBank/DDBJ whole genome shotgun (WGS) entry which is preliminary data.</text>
</comment>
<comment type="subcellular location">
    <subcellularLocation>
        <location evidence="1">Cell membrane</location>
        <topology evidence="1">Multi-pass membrane protein</topology>
    </subcellularLocation>
</comment>
<evidence type="ECO:0000256" key="1">
    <source>
        <dbReference type="ARBA" id="ARBA00004651"/>
    </source>
</evidence>
<feature type="transmembrane region" description="Helical" evidence="6">
    <location>
        <begin position="315"/>
        <end position="335"/>
    </location>
</feature>
<dbReference type="GO" id="GO:0022857">
    <property type="term" value="F:transmembrane transporter activity"/>
    <property type="evidence" value="ECO:0007669"/>
    <property type="project" value="InterPro"/>
</dbReference>
<keyword evidence="4 6" id="KW-1133">Transmembrane helix</keyword>
<feature type="transmembrane region" description="Helical" evidence="6">
    <location>
        <begin position="69"/>
        <end position="101"/>
    </location>
</feature>
<keyword evidence="2" id="KW-1003">Cell membrane</keyword>
<evidence type="ECO:0000256" key="5">
    <source>
        <dbReference type="ARBA" id="ARBA00023136"/>
    </source>
</evidence>
<protein>
    <submittedName>
        <fullName evidence="7">ABC transporter permease</fullName>
    </submittedName>
</protein>
<evidence type="ECO:0000256" key="3">
    <source>
        <dbReference type="ARBA" id="ARBA00022692"/>
    </source>
</evidence>
<feature type="transmembrane region" description="Helical" evidence="6">
    <location>
        <begin position="113"/>
        <end position="136"/>
    </location>
</feature>
<feature type="transmembrane region" description="Helical" evidence="6">
    <location>
        <begin position="235"/>
        <end position="255"/>
    </location>
</feature>
<organism evidence="7 8">
    <name type="scientific">Cellulomonas carbonis T26</name>
    <dbReference type="NCBI Taxonomy" id="947969"/>
    <lineage>
        <taxon>Bacteria</taxon>
        <taxon>Bacillati</taxon>
        <taxon>Actinomycetota</taxon>
        <taxon>Actinomycetes</taxon>
        <taxon>Micrococcales</taxon>
        <taxon>Cellulomonadaceae</taxon>
        <taxon>Cellulomonas</taxon>
    </lineage>
</organism>
<reference evidence="7 8" key="2">
    <citation type="journal article" date="2015" name="Stand. Genomic Sci.">
        <title>Draft genome sequence of Cellulomonas carbonis T26(T) and comparative analysis of six Cellulomonas genomes.</title>
        <authorList>
            <person name="Zhuang W."/>
            <person name="Zhang S."/>
            <person name="Xia X."/>
            <person name="Wang G."/>
        </authorList>
    </citation>
    <scope>NUCLEOTIDE SEQUENCE [LARGE SCALE GENOMIC DNA]</scope>
    <source>
        <strain evidence="7 8">T26</strain>
    </source>
</reference>
<dbReference type="PANTHER" id="PTHR32196">
    <property type="entry name" value="ABC TRANSPORTER PERMEASE PROTEIN YPHD-RELATED-RELATED"/>
    <property type="match status" value="1"/>
</dbReference>
<keyword evidence="5 6" id="KW-0472">Membrane</keyword>
<dbReference type="Pfam" id="PF02653">
    <property type="entry name" value="BPD_transp_2"/>
    <property type="match status" value="1"/>
</dbReference>
<keyword evidence="3 6" id="KW-0812">Transmembrane</keyword>
<name>A0A0A0BZT7_9CELL</name>
<keyword evidence="8" id="KW-1185">Reference proteome</keyword>
<dbReference type="CDD" id="cd06579">
    <property type="entry name" value="TM_PBP1_transp_AraH_like"/>
    <property type="match status" value="1"/>
</dbReference>
<dbReference type="InterPro" id="IPR001851">
    <property type="entry name" value="ABC_transp_permease"/>
</dbReference>
<evidence type="ECO:0000313" key="7">
    <source>
        <dbReference type="EMBL" id="KGM12669.1"/>
    </source>
</evidence>
<dbReference type="PANTHER" id="PTHR32196:SF63">
    <property type="entry name" value="INNER MEMBRANE ABC TRANSPORTER PERMEASE PROTEIN YJFF"/>
    <property type="match status" value="1"/>
</dbReference>
<evidence type="ECO:0000256" key="4">
    <source>
        <dbReference type="ARBA" id="ARBA00022989"/>
    </source>
</evidence>
<sequence>MTATVTEGRTERLERVSAATRTFMSRHAAMTPTFAALVILALLLVGAEASLRGDFVTPRTISSLLLDNAYLLILAVGMTFVILTGGIDLSVGSVMAFTGILGAQLLGSGVPAWLAVTVMLAGGSAIGLLIGVLVQYFDVQPFIASLAGLFLARGLAFVVSLSSIRVEDTGVLWLQQNRIRLGDWYITPTGILALVVVALAAFTLHLTRFGRTVYAIGGNEQSARLMGLDVARTKVAVYVISGFCGGLAGLVLTAYSGAGYPRNGIGTELDAIAAVVIGGTLLTGGRGYVLGTLVGVAVFGTIKTIISFMGAEQSWMQIIVGALLLLFIVIQRAIVARAERRR</sequence>
<evidence type="ECO:0000256" key="2">
    <source>
        <dbReference type="ARBA" id="ARBA00022475"/>
    </source>
</evidence>
<dbReference type="GO" id="GO:0005886">
    <property type="term" value="C:plasma membrane"/>
    <property type="evidence" value="ECO:0007669"/>
    <property type="project" value="UniProtKB-SubCell"/>
</dbReference>
<accession>A0A0A0BZT7</accession>
<dbReference type="OrthoDB" id="9808136at2"/>
<dbReference type="RefSeq" id="WP_043602254.1">
    <property type="nucleotide sequence ID" value="NZ_AXCY01000002.1"/>
</dbReference>
<dbReference type="EMBL" id="AXCY01000002">
    <property type="protein sequence ID" value="KGM12669.1"/>
    <property type="molecule type" value="Genomic_DNA"/>
</dbReference>
<gene>
    <name evidence="7" type="ORF">N868_07335</name>
</gene>
<evidence type="ECO:0000313" key="8">
    <source>
        <dbReference type="Proteomes" id="UP000029839"/>
    </source>
</evidence>
<dbReference type="Proteomes" id="UP000029839">
    <property type="component" value="Unassembled WGS sequence"/>
</dbReference>